<evidence type="ECO:0000256" key="9">
    <source>
        <dbReference type="RuleBase" id="RU000488"/>
    </source>
</evidence>
<comment type="subcellular location">
    <subcellularLocation>
        <location evidence="1">Membrane</location>
        <topology evidence="1">Multi-pass membrane protein</topology>
    </subcellularLocation>
</comment>
<protein>
    <recommendedName>
        <fullName evidence="12">S-adenosylmethionine mitochondrial carrier protein</fullName>
    </recommendedName>
</protein>
<organism evidence="10 11">
    <name type="scientific">Cryptotermes secundus</name>
    <dbReference type="NCBI Taxonomy" id="105785"/>
    <lineage>
        <taxon>Eukaryota</taxon>
        <taxon>Metazoa</taxon>
        <taxon>Ecdysozoa</taxon>
        <taxon>Arthropoda</taxon>
        <taxon>Hexapoda</taxon>
        <taxon>Insecta</taxon>
        <taxon>Pterygota</taxon>
        <taxon>Neoptera</taxon>
        <taxon>Polyneoptera</taxon>
        <taxon>Dictyoptera</taxon>
        <taxon>Blattodea</taxon>
        <taxon>Blattoidea</taxon>
        <taxon>Termitoidae</taxon>
        <taxon>Kalotermitidae</taxon>
        <taxon>Cryptotermitinae</taxon>
        <taxon>Cryptotermes</taxon>
    </lineage>
</organism>
<comment type="similarity">
    <text evidence="2 9">Belongs to the mitochondrial carrier (TC 2.A.29) family.</text>
</comment>
<dbReference type="STRING" id="105785.A0A2J7QMY7"/>
<keyword evidence="4 8" id="KW-0812">Transmembrane</keyword>
<evidence type="ECO:0000256" key="4">
    <source>
        <dbReference type="ARBA" id="ARBA00022692"/>
    </source>
</evidence>
<dbReference type="Proteomes" id="UP000235965">
    <property type="component" value="Unassembled WGS sequence"/>
</dbReference>
<dbReference type="PROSITE" id="PS50920">
    <property type="entry name" value="SOLCAR"/>
    <property type="match status" value="2"/>
</dbReference>
<keyword evidence="3 9" id="KW-0813">Transport</keyword>
<keyword evidence="6" id="KW-1133">Transmembrane helix</keyword>
<feature type="repeat" description="Solcar" evidence="8">
    <location>
        <begin position="5"/>
        <end position="78"/>
    </location>
</feature>
<dbReference type="Gene3D" id="1.50.40.10">
    <property type="entry name" value="Mitochondrial carrier domain"/>
    <property type="match status" value="1"/>
</dbReference>
<dbReference type="InterPro" id="IPR018108">
    <property type="entry name" value="MCP_transmembrane"/>
</dbReference>
<proteinExistence type="inferred from homology"/>
<keyword evidence="7 8" id="KW-0472">Membrane</keyword>
<evidence type="ECO:0000256" key="3">
    <source>
        <dbReference type="ARBA" id="ARBA00022448"/>
    </source>
</evidence>
<dbReference type="PANTHER" id="PTHR45667">
    <property type="entry name" value="S-ADENOSYLMETHIONINE MITOCHONDRIAL CARRIER PROTEIN"/>
    <property type="match status" value="1"/>
</dbReference>
<keyword evidence="5" id="KW-0677">Repeat</keyword>
<evidence type="ECO:0000256" key="6">
    <source>
        <dbReference type="ARBA" id="ARBA00022989"/>
    </source>
</evidence>
<name>A0A2J7QMY7_9NEOP</name>
<dbReference type="OrthoDB" id="276989at2759"/>
<evidence type="ECO:0000256" key="1">
    <source>
        <dbReference type="ARBA" id="ARBA00004141"/>
    </source>
</evidence>
<reference evidence="10 11" key="1">
    <citation type="submission" date="2017-12" db="EMBL/GenBank/DDBJ databases">
        <title>Hemimetabolous genomes reveal molecular basis of termite eusociality.</title>
        <authorList>
            <person name="Harrison M.C."/>
            <person name="Jongepier E."/>
            <person name="Robertson H.M."/>
            <person name="Arning N."/>
            <person name="Bitard-Feildel T."/>
            <person name="Chao H."/>
            <person name="Childers C.P."/>
            <person name="Dinh H."/>
            <person name="Doddapaneni H."/>
            <person name="Dugan S."/>
            <person name="Gowin J."/>
            <person name="Greiner C."/>
            <person name="Han Y."/>
            <person name="Hu H."/>
            <person name="Hughes D.S.T."/>
            <person name="Huylmans A.-K."/>
            <person name="Kemena C."/>
            <person name="Kremer L.P.M."/>
            <person name="Lee S.L."/>
            <person name="Lopez-Ezquerra A."/>
            <person name="Mallet L."/>
            <person name="Monroy-Kuhn J.M."/>
            <person name="Moser A."/>
            <person name="Murali S.C."/>
            <person name="Muzny D.M."/>
            <person name="Otani S."/>
            <person name="Piulachs M.-D."/>
            <person name="Poelchau M."/>
            <person name="Qu J."/>
            <person name="Schaub F."/>
            <person name="Wada-Katsumata A."/>
            <person name="Worley K.C."/>
            <person name="Xie Q."/>
            <person name="Ylla G."/>
            <person name="Poulsen M."/>
            <person name="Gibbs R.A."/>
            <person name="Schal C."/>
            <person name="Richards S."/>
            <person name="Belles X."/>
            <person name="Korb J."/>
            <person name="Bornberg-Bauer E."/>
        </authorList>
    </citation>
    <scope>NUCLEOTIDE SEQUENCE [LARGE SCALE GENOMIC DNA]</scope>
    <source>
        <tissue evidence="10">Whole body</tissue>
    </source>
</reference>
<evidence type="ECO:0000256" key="2">
    <source>
        <dbReference type="ARBA" id="ARBA00006375"/>
    </source>
</evidence>
<evidence type="ECO:0000256" key="5">
    <source>
        <dbReference type="ARBA" id="ARBA00022737"/>
    </source>
</evidence>
<evidence type="ECO:0000313" key="10">
    <source>
        <dbReference type="EMBL" id="PNF29946.1"/>
    </source>
</evidence>
<evidence type="ECO:0000256" key="8">
    <source>
        <dbReference type="PROSITE-ProRule" id="PRU00282"/>
    </source>
</evidence>
<sequence>MNGITHEFDIRHAGGTAGITVDVTLFPLDTLKTRLQSPCGFFASGGFQHLYKGVGTAAVGSVPSASVFFCTYDTIKKIFSKQVDPVYLPVIHMGAACAGEIGSCLVKVPIEVVKQRQQAALEKLSPLLICKRAIETEGYLGLYRGFVTTTLREIPFVLIQFPIWEWFKAQWYCAKKENLSIIEVAACGSVSGNLPGVDCIVEPQFNVS</sequence>
<evidence type="ECO:0008006" key="12">
    <source>
        <dbReference type="Google" id="ProtNLM"/>
    </source>
</evidence>
<dbReference type="AlphaFoldDB" id="A0A2J7QMY7"/>
<dbReference type="GO" id="GO:0016020">
    <property type="term" value="C:membrane"/>
    <property type="evidence" value="ECO:0007669"/>
    <property type="project" value="UniProtKB-SubCell"/>
</dbReference>
<dbReference type="Pfam" id="PF00153">
    <property type="entry name" value="Mito_carr"/>
    <property type="match status" value="2"/>
</dbReference>
<gene>
    <name evidence="10" type="ORF">B7P43_G07288</name>
</gene>
<keyword evidence="11" id="KW-1185">Reference proteome</keyword>
<dbReference type="InterPro" id="IPR023395">
    <property type="entry name" value="MCP_dom_sf"/>
</dbReference>
<evidence type="ECO:0000313" key="11">
    <source>
        <dbReference type="Proteomes" id="UP000235965"/>
    </source>
</evidence>
<dbReference type="EMBL" id="NEVH01013202">
    <property type="protein sequence ID" value="PNF29946.1"/>
    <property type="molecule type" value="Genomic_DNA"/>
</dbReference>
<comment type="caution">
    <text evidence="10">The sequence shown here is derived from an EMBL/GenBank/DDBJ whole genome shotgun (WGS) entry which is preliminary data.</text>
</comment>
<dbReference type="FunCoup" id="A0A2J7QMY7">
    <property type="interactions" value="782"/>
</dbReference>
<accession>A0A2J7QMY7</accession>
<feature type="repeat" description="Solcar" evidence="8">
    <location>
        <begin position="86"/>
        <end position="170"/>
    </location>
</feature>
<dbReference type="InParanoid" id="A0A2J7QMY7"/>
<evidence type="ECO:0000256" key="7">
    <source>
        <dbReference type="ARBA" id="ARBA00023136"/>
    </source>
</evidence>
<dbReference type="SUPFAM" id="SSF103506">
    <property type="entry name" value="Mitochondrial carrier"/>
    <property type="match status" value="1"/>
</dbReference>